<name>W6ZFY8_COCMI</name>
<feature type="region of interest" description="Disordered" evidence="1">
    <location>
        <begin position="86"/>
        <end position="121"/>
    </location>
</feature>
<dbReference type="GeneID" id="19122897"/>
<evidence type="ECO:0000313" key="4">
    <source>
        <dbReference type="Proteomes" id="UP000054032"/>
    </source>
</evidence>
<dbReference type="Proteomes" id="UP000054032">
    <property type="component" value="Unassembled WGS sequence"/>
</dbReference>
<evidence type="ECO:0000256" key="1">
    <source>
        <dbReference type="SAM" id="MobiDB-lite"/>
    </source>
</evidence>
<dbReference type="eggNOG" id="ENOG502T2RY">
    <property type="taxonomic scope" value="Eukaryota"/>
</dbReference>
<feature type="compositionally biased region" description="Low complexity" evidence="1">
    <location>
        <begin position="98"/>
        <end position="121"/>
    </location>
</feature>
<organism evidence="3 4">
    <name type="scientific">Bipolaris oryzae ATCC 44560</name>
    <dbReference type="NCBI Taxonomy" id="930090"/>
    <lineage>
        <taxon>Eukaryota</taxon>
        <taxon>Fungi</taxon>
        <taxon>Dikarya</taxon>
        <taxon>Ascomycota</taxon>
        <taxon>Pezizomycotina</taxon>
        <taxon>Dothideomycetes</taxon>
        <taxon>Pleosporomycetidae</taxon>
        <taxon>Pleosporales</taxon>
        <taxon>Pleosporineae</taxon>
        <taxon>Pleosporaceae</taxon>
        <taxon>Bipolaris</taxon>
    </lineage>
</organism>
<dbReference type="HOGENOM" id="CLU_094265_0_0_1"/>
<feature type="signal peptide" evidence="2">
    <location>
        <begin position="1"/>
        <end position="19"/>
    </location>
</feature>
<dbReference type="KEGG" id="bor:COCMIDRAFT_35917"/>
<keyword evidence="2" id="KW-0732">Signal</keyword>
<dbReference type="EMBL" id="KI963966">
    <property type="protein sequence ID" value="EUC46429.1"/>
    <property type="molecule type" value="Genomic_DNA"/>
</dbReference>
<gene>
    <name evidence="3" type="ORF">COCMIDRAFT_35917</name>
</gene>
<protein>
    <submittedName>
        <fullName evidence="3">Uncharacterized protein</fullName>
    </submittedName>
</protein>
<reference evidence="3 4" key="1">
    <citation type="journal article" date="2013" name="PLoS Genet.">
        <title>Comparative genome structure, secondary metabolite, and effector coding capacity across Cochliobolus pathogens.</title>
        <authorList>
            <person name="Condon B.J."/>
            <person name="Leng Y."/>
            <person name="Wu D."/>
            <person name="Bushley K.E."/>
            <person name="Ohm R.A."/>
            <person name="Otillar R."/>
            <person name="Martin J."/>
            <person name="Schackwitz W."/>
            <person name="Grimwood J."/>
            <person name="MohdZainudin N."/>
            <person name="Xue C."/>
            <person name="Wang R."/>
            <person name="Manning V.A."/>
            <person name="Dhillon B."/>
            <person name="Tu Z.J."/>
            <person name="Steffenson B.J."/>
            <person name="Salamov A."/>
            <person name="Sun H."/>
            <person name="Lowry S."/>
            <person name="LaButti K."/>
            <person name="Han J."/>
            <person name="Copeland A."/>
            <person name="Lindquist E."/>
            <person name="Barry K."/>
            <person name="Schmutz J."/>
            <person name="Baker S.E."/>
            <person name="Ciuffetti L.M."/>
            <person name="Grigoriev I.V."/>
            <person name="Zhong S."/>
            <person name="Turgeon B.G."/>
        </authorList>
    </citation>
    <scope>NUCLEOTIDE SEQUENCE [LARGE SCALE GENOMIC DNA]</scope>
    <source>
        <strain evidence="3 4">ATCC 44560</strain>
    </source>
</reference>
<sequence>MRFSTAAVALGALFMGASADIAGVAPEIQTSVLMVLAHAIPSESISYALASPSAFASEMASCLSASSTPAWYQALPTDVQSLLPQIYPHETPTPTPTPSATSSSTPSPTHTTPSSSAAVTPYPTAGLNSTSAITKPPTSATGTISLSLIPTPSATGPEGPAFTGAASRLSLSAGLGAFIGLVGVLAL</sequence>
<dbReference type="RefSeq" id="XP_007687031.1">
    <property type="nucleotide sequence ID" value="XM_007688841.1"/>
</dbReference>
<proteinExistence type="predicted"/>
<dbReference type="AlphaFoldDB" id="W6ZFY8"/>
<dbReference type="OrthoDB" id="5419608at2759"/>
<accession>W6ZFY8</accession>
<evidence type="ECO:0000256" key="2">
    <source>
        <dbReference type="SAM" id="SignalP"/>
    </source>
</evidence>
<keyword evidence="4" id="KW-1185">Reference proteome</keyword>
<feature type="chain" id="PRO_5004886831" evidence="2">
    <location>
        <begin position="20"/>
        <end position="187"/>
    </location>
</feature>
<evidence type="ECO:0000313" key="3">
    <source>
        <dbReference type="EMBL" id="EUC46429.1"/>
    </source>
</evidence>